<protein>
    <recommendedName>
        <fullName evidence="13">High-affinity zinc uptake system membrane protein ZnuB</fullName>
    </recommendedName>
</protein>
<evidence type="ECO:0000256" key="10">
    <source>
        <dbReference type="ARBA" id="ARBA00022989"/>
    </source>
</evidence>
<feature type="transmembrane region" description="Helical" evidence="15">
    <location>
        <begin position="224"/>
        <end position="245"/>
    </location>
</feature>
<evidence type="ECO:0000256" key="1">
    <source>
        <dbReference type="ARBA" id="ARBA00002313"/>
    </source>
</evidence>
<evidence type="ECO:0000256" key="3">
    <source>
        <dbReference type="ARBA" id="ARBA00008034"/>
    </source>
</evidence>
<keyword evidence="10 15" id="KW-1133">Transmembrane helix</keyword>
<evidence type="ECO:0000256" key="14">
    <source>
        <dbReference type="RuleBase" id="RU003943"/>
    </source>
</evidence>
<reference evidence="17 18" key="1">
    <citation type="submission" date="2018-06" db="EMBL/GenBank/DDBJ databases">
        <authorList>
            <consortium name="Pathogen Informatics"/>
            <person name="Doyle S."/>
        </authorList>
    </citation>
    <scope>NUCLEOTIDE SEQUENCE [LARGE SCALE GENOMIC DNA]</scope>
    <source>
        <strain evidence="17 18">NCTC10005</strain>
    </source>
</reference>
<dbReference type="InterPro" id="IPR003439">
    <property type="entry name" value="ABC_transporter-like_ATP-bd"/>
</dbReference>
<proteinExistence type="inferred from homology"/>
<feature type="transmembrane region" description="Helical" evidence="15">
    <location>
        <begin position="265"/>
        <end position="287"/>
    </location>
</feature>
<dbReference type="SUPFAM" id="SSF81345">
    <property type="entry name" value="ABC transporter involved in vitamin B12 uptake, BtuC"/>
    <property type="match status" value="1"/>
</dbReference>
<evidence type="ECO:0000256" key="5">
    <source>
        <dbReference type="ARBA" id="ARBA00022475"/>
    </source>
</evidence>
<dbReference type="InterPro" id="IPR001626">
    <property type="entry name" value="ABC_TroCD"/>
</dbReference>
<feature type="transmembrane region" description="Helical" evidence="15">
    <location>
        <begin position="171"/>
        <end position="189"/>
    </location>
</feature>
<evidence type="ECO:0000256" key="8">
    <source>
        <dbReference type="ARBA" id="ARBA00022833"/>
    </source>
</evidence>
<dbReference type="Gene3D" id="1.10.3470.10">
    <property type="entry name" value="ABC transporter involved in vitamin B12 uptake, BtuC"/>
    <property type="match status" value="1"/>
</dbReference>
<dbReference type="Pfam" id="PF00950">
    <property type="entry name" value="ABC-3"/>
    <property type="match status" value="1"/>
</dbReference>
<name>A0A377LYM8_ENTCL</name>
<accession>A0A377LYM8</accession>
<keyword evidence="12 15" id="KW-0472">Membrane</keyword>
<dbReference type="GO" id="GO:0005524">
    <property type="term" value="F:ATP binding"/>
    <property type="evidence" value="ECO:0007669"/>
    <property type="project" value="InterPro"/>
</dbReference>
<feature type="transmembrane region" description="Helical" evidence="15">
    <location>
        <begin position="142"/>
        <end position="164"/>
    </location>
</feature>
<keyword evidence="4 14" id="KW-0813">Transport</keyword>
<evidence type="ECO:0000256" key="2">
    <source>
        <dbReference type="ARBA" id="ARBA00004429"/>
    </source>
</evidence>
<gene>
    <name evidence="17" type="primary">znuB_2</name>
    <name evidence="17" type="ORF">NCTC10005_03865</name>
</gene>
<evidence type="ECO:0000313" key="17">
    <source>
        <dbReference type="EMBL" id="STQ11098.1"/>
    </source>
</evidence>
<dbReference type="GO" id="GO:0043190">
    <property type="term" value="C:ATP-binding cassette (ABC) transporter complex"/>
    <property type="evidence" value="ECO:0007669"/>
    <property type="project" value="InterPro"/>
</dbReference>
<dbReference type="GO" id="GO:0010043">
    <property type="term" value="P:response to zinc ion"/>
    <property type="evidence" value="ECO:0007669"/>
    <property type="project" value="TreeGrafter"/>
</dbReference>
<comment type="similarity">
    <text evidence="3 14">Belongs to the ABC-3 integral membrane protein family.</text>
</comment>
<keyword evidence="8" id="KW-0862">Zinc</keyword>
<evidence type="ECO:0000256" key="4">
    <source>
        <dbReference type="ARBA" id="ARBA00022448"/>
    </source>
</evidence>
<keyword evidence="7 14" id="KW-0812">Transmembrane</keyword>
<keyword evidence="11" id="KW-0406">Ion transport</keyword>
<dbReference type="Pfam" id="PF00005">
    <property type="entry name" value="ABC_tran"/>
    <property type="match status" value="1"/>
</dbReference>
<dbReference type="InterPro" id="IPR037294">
    <property type="entry name" value="ABC_BtuC-like"/>
</dbReference>
<dbReference type="EMBL" id="UGJB01000004">
    <property type="protein sequence ID" value="STQ11098.1"/>
    <property type="molecule type" value="Genomic_DNA"/>
</dbReference>
<dbReference type="SUPFAM" id="SSF52540">
    <property type="entry name" value="P-loop containing nucleoside triphosphate hydrolases"/>
    <property type="match status" value="1"/>
</dbReference>
<feature type="transmembrane region" description="Helical" evidence="15">
    <location>
        <begin position="195"/>
        <end position="212"/>
    </location>
</feature>
<dbReference type="NCBIfam" id="NF007089">
    <property type="entry name" value="PRK09543.1"/>
    <property type="match status" value="1"/>
</dbReference>
<evidence type="ECO:0000256" key="13">
    <source>
        <dbReference type="ARBA" id="ARBA00040080"/>
    </source>
</evidence>
<keyword evidence="6" id="KW-0997">Cell inner membrane</keyword>
<evidence type="ECO:0000259" key="16">
    <source>
        <dbReference type="Pfam" id="PF00005"/>
    </source>
</evidence>
<dbReference type="Gene3D" id="3.40.50.300">
    <property type="entry name" value="P-loop containing nucleotide triphosphate hydrolases"/>
    <property type="match status" value="1"/>
</dbReference>
<feature type="transmembrane region" description="Helical" evidence="15">
    <location>
        <begin position="308"/>
        <end position="336"/>
    </location>
</feature>
<dbReference type="GO" id="GO:0006829">
    <property type="term" value="P:zinc ion transport"/>
    <property type="evidence" value="ECO:0007669"/>
    <property type="project" value="UniProtKB-KW"/>
</dbReference>
<evidence type="ECO:0000256" key="11">
    <source>
        <dbReference type="ARBA" id="ARBA00023065"/>
    </source>
</evidence>
<evidence type="ECO:0000256" key="9">
    <source>
        <dbReference type="ARBA" id="ARBA00022906"/>
    </source>
</evidence>
<evidence type="ECO:0000313" key="18">
    <source>
        <dbReference type="Proteomes" id="UP000255106"/>
    </source>
</evidence>
<dbReference type="InterPro" id="IPR027417">
    <property type="entry name" value="P-loop_NTPase"/>
</dbReference>
<evidence type="ECO:0000256" key="7">
    <source>
        <dbReference type="ARBA" id="ARBA00022692"/>
    </source>
</evidence>
<dbReference type="GO" id="GO:0016887">
    <property type="term" value="F:ATP hydrolysis activity"/>
    <property type="evidence" value="ECO:0007669"/>
    <property type="project" value="InterPro"/>
</dbReference>
<comment type="subcellular location">
    <subcellularLocation>
        <location evidence="2">Cell inner membrane</location>
        <topology evidence="2">Multi-pass membrane protein</topology>
    </subcellularLocation>
    <subcellularLocation>
        <location evidence="14">Cell membrane</location>
        <topology evidence="14">Multi-pass membrane protein</topology>
    </subcellularLocation>
</comment>
<evidence type="ECO:0000256" key="15">
    <source>
        <dbReference type="SAM" id="Phobius"/>
    </source>
</evidence>
<dbReference type="CDD" id="cd06550">
    <property type="entry name" value="TM_ABC_iron-siderophores_like"/>
    <property type="match status" value="1"/>
</dbReference>
<dbReference type="FunFam" id="1.10.3470.10:FF:000002">
    <property type="entry name" value="Zinc ABC transporter permease subunit ZnuB"/>
    <property type="match status" value="1"/>
</dbReference>
<evidence type="ECO:0000256" key="6">
    <source>
        <dbReference type="ARBA" id="ARBA00022519"/>
    </source>
</evidence>
<dbReference type="AlphaFoldDB" id="A0A377LYM8"/>
<dbReference type="PANTHER" id="PTHR30477">
    <property type="entry name" value="ABC-TRANSPORTER METAL-BINDING PROTEIN"/>
    <property type="match status" value="1"/>
</dbReference>
<comment type="function">
    <text evidence="1">Involved in the high-affinity zinc uptake transport system.</text>
</comment>
<keyword evidence="9" id="KW-0864">Zinc transport</keyword>
<dbReference type="Proteomes" id="UP000255106">
    <property type="component" value="Unassembled WGS sequence"/>
</dbReference>
<keyword evidence="5" id="KW-1003">Cell membrane</keyword>
<sequence>MDAPLQKLSGGETQRVLLARALLSSPQLLVLDEPTQGVDVNGQVALYDLIDQLRHELNCAVLMVSHDLHLVMAKTDEVLCLNHHICCSGTPEVVSMHPEFISMFGPRGAEQLGIYRHHHNHRHDLQGRIVLRRGNGTLMIELLLPGWLAGIMLACAAGPLGSFVVWRRMSYFGDTLAHASLLGVAFGLLLDVNPFYAVIVVTLLLAAGLVWLEKRPHLAIDTLLGIMAHSALSLGLVVVSLMSNIRVDLMAYLFGDLLAVTPEDLIAIAIGVVVVLGILLWQWRNLLAMTVSPDLAFVDGVKLQRVKLLLMLVTALTIGVAMKFVGALIITSLLIIPAATARRFCPYAGADGRRGGDYRDDCGNGRVNLLGVL</sequence>
<dbReference type="PANTHER" id="PTHR30477:SF23">
    <property type="entry name" value="HIGH-AFFINITY ZINC UPTAKE SYSTEM MEMBRANE PROTEIN ZNUB"/>
    <property type="match status" value="1"/>
</dbReference>
<dbReference type="GO" id="GO:0022857">
    <property type="term" value="F:transmembrane transporter activity"/>
    <property type="evidence" value="ECO:0007669"/>
    <property type="project" value="UniProtKB-ARBA"/>
</dbReference>
<feature type="domain" description="ABC transporter" evidence="16">
    <location>
        <begin position="6"/>
        <end position="36"/>
    </location>
</feature>
<evidence type="ECO:0000256" key="12">
    <source>
        <dbReference type="ARBA" id="ARBA00023136"/>
    </source>
</evidence>
<organism evidence="17 18">
    <name type="scientific">Enterobacter cloacae</name>
    <dbReference type="NCBI Taxonomy" id="550"/>
    <lineage>
        <taxon>Bacteria</taxon>
        <taxon>Pseudomonadati</taxon>
        <taxon>Pseudomonadota</taxon>
        <taxon>Gammaproteobacteria</taxon>
        <taxon>Enterobacterales</taxon>
        <taxon>Enterobacteriaceae</taxon>
        <taxon>Enterobacter</taxon>
        <taxon>Enterobacter cloacae complex</taxon>
    </lineage>
</organism>